<evidence type="ECO:0000256" key="4">
    <source>
        <dbReference type="ARBA" id="ARBA00022989"/>
    </source>
</evidence>
<dbReference type="PROSITE" id="PS50850">
    <property type="entry name" value="MFS"/>
    <property type="match status" value="1"/>
</dbReference>
<dbReference type="EMBL" id="CP039268">
    <property type="protein sequence ID" value="QGU32622.1"/>
    <property type="molecule type" value="Genomic_DNA"/>
</dbReference>
<feature type="domain" description="Major facilitator superfamily (MFS) profile" evidence="7">
    <location>
        <begin position="238"/>
        <end position="446"/>
    </location>
</feature>
<evidence type="ECO:0000256" key="2">
    <source>
        <dbReference type="ARBA" id="ARBA00022448"/>
    </source>
</evidence>
<dbReference type="AlphaFoldDB" id="A0A6I6E4D8"/>
<protein>
    <submittedName>
        <fullName evidence="8">MFS transporter</fullName>
    </submittedName>
</protein>
<keyword evidence="3 6" id="KW-0812">Transmembrane</keyword>
<dbReference type="Pfam" id="PF11700">
    <property type="entry name" value="ATG22"/>
    <property type="match status" value="2"/>
</dbReference>
<dbReference type="PANTHER" id="PTHR23519:SF1">
    <property type="entry name" value="AUTOPHAGY-RELATED PROTEIN 22"/>
    <property type="match status" value="1"/>
</dbReference>
<gene>
    <name evidence="8" type="ORF">E6P07_06255</name>
</gene>
<feature type="transmembrane region" description="Helical" evidence="6">
    <location>
        <begin position="274"/>
        <end position="296"/>
    </location>
</feature>
<dbReference type="InterPro" id="IPR036259">
    <property type="entry name" value="MFS_trans_sf"/>
</dbReference>
<evidence type="ECO:0000313" key="9">
    <source>
        <dbReference type="Proteomes" id="UP000426424"/>
    </source>
</evidence>
<feature type="transmembrane region" description="Helical" evidence="6">
    <location>
        <begin position="111"/>
        <end position="135"/>
    </location>
</feature>
<evidence type="ECO:0000256" key="5">
    <source>
        <dbReference type="ARBA" id="ARBA00023136"/>
    </source>
</evidence>
<feature type="transmembrane region" description="Helical" evidence="6">
    <location>
        <begin position="54"/>
        <end position="75"/>
    </location>
</feature>
<keyword evidence="2" id="KW-0813">Transport</keyword>
<keyword evidence="5 6" id="KW-0472">Membrane</keyword>
<feature type="transmembrane region" description="Helical" evidence="6">
    <location>
        <begin position="339"/>
        <end position="358"/>
    </location>
</feature>
<dbReference type="GO" id="GO:0012505">
    <property type="term" value="C:endomembrane system"/>
    <property type="evidence" value="ECO:0007669"/>
    <property type="project" value="UniProtKB-SubCell"/>
</dbReference>
<keyword evidence="4 6" id="KW-1133">Transmembrane helix</keyword>
<dbReference type="InterPro" id="IPR024671">
    <property type="entry name" value="Atg22-like"/>
</dbReference>
<dbReference type="InterPro" id="IPR020846">
    <property type="entry name" value="MFS_dom"/>
</dbReference>
<dbReference type="InterPro" id="IPR050495">
    <property type="entry name" value="ATG22/LtaA_families"/>
</dbReference>
<evidence type="ECO:0000259" key="7">
    <source>
        <dbReference type="PROSITE" id="PS50850"/>
    </source>
</evidence>
<feature type="transmembrane region" description="Helical" evidence="6">
    <location>
        <begin position="12"/>
        <end position="34"/>
    </location>
</feature>
<feature type="transmembrane region" description="Helical" evidence="6">
    <location>
        <begin position="147"/>
        <end position="171"/>
    </location>
</feature>
<feature type="transmembrane region" description="Helical" evidence="6">
    <location>
        <begin position="183"/>
        <end position="203"/>
    </location>
</feature>
<feature type="transmembrane region" description="Helical" evidence="6">
    <location>
        <begin position="87"/>
        <end position="105"/>
    </location>
</feature>
<name>A0A6I6E4D8_THETI</name>
<feature type="transmembrane region" description="Helical" evidence="6">
    <location>
        <begin position="239"/>
        <end position="262"/>
    </location>
</feature>
<feature type="transmembrane region" description="Helical" evidence="6">
    <location>
        <begin position="308"/>
        <end position="327"/>
    </location>
</feature>
<comment type="subcellular location">
    <subcellularLocation>
        <location evidence="1">Endomembrane system</location>
        <topology evidence="1">Multi-pass membrane protein</topology>
    </subcellularLocation>
</comment>
<evidence type="ECO:0000256" key="3">
    <source>
        <dbReference type="ARBA" id="ARBA00022692"/>
    </source>
</evidence>
<proteinExistence type="predicted"/>
<dbReference type="SUPFAM" id="SSF103473">
    <property type="entry name" value="MFS general substrate transporter"/>
    <property type="match status" value="1"/>
</dbReference>
<evidence type="ECO:0000256" key="6">
    <source>
        <dbReference type="SAM" id="Phobius"/>
    </source>
</evidence>
<evidence type="ECO:0000313" key="8">
    <source>
        <dbReference type="EMBL" id="QGU32622.1"/>
    </source>
</evidence>
<dbReference type="Gene3D" id="1.20.1250.20">
    <property type="entry name" value="MFS general substrate transporter like domains"/>
    <property type="match status" value="2"/>
</dbReference>
<dbReference type="OrthoDB" id="9768783at2"/>
<feature type="transmembrane region" description="Helical" evidence="6">
    <location>
        <begin position="409"/>
        <end position="427"/>
    </location>
</feature>
<feature type="transmembrane region" description="Helical" evidence="6">
    <location>
        <begin position="379"/>
        <end position="403"/>
    </location>
</feature>
<accession>A0A6I6E4D8</accession>
<evidence type="ECO:0000256" key="1">
    <source>
        <dbReference type="ARBA" id="ARBA00004127"/>
    </source>
</evidence>
<dbReference type="GO" id="GO:0022857">
    <property type="term" value="F:transmembrane transporter activity"/>
    <property type="evidence" value="ECO:0007669"/>
    <property type="project" value="InterPro"/>
</dbReference>
<dbReference type="RefSeq" id="WP_153974818.1">
    <property type="nucleotide sequence ID" value="NZ_CP039268.1"/>
</dbReference>
<dbReference type="KEGG" id="ttp:E6P07_06255"/>
<organism evidence="8 9">
    <name type="scientific">Thermochromatium tepidum ATCC 43061</name>
    <dbReference type="NCBI Taxonomy" id="316276"/>
    <lineage>
        <taxon>Bacteria</taxon>
        <taxon>Pseudomonadati</taxon>
        <taxon>Pseudomonadota</taxon>
        <taxon>Gammaproteobacteria</taxon>
        <taxon>Chromatiales</taxon>
        <taxon>Chromatiaceae</taxon>
        <taxon>Thermochromatium</taxon>
    </lineage>
</organism>
<dbReference type="Proteomes" id="UP000426424">
    <property type="component" value="Chromosome"/>
</dbReference>
<keyword evidence="9" id="KW-1185">Reference proteome</keyword>
<sequence length="446" mass="48921">MSRRPRAPHREILGWAMFDFANSAYTLLIITVVFGDLFTRVIVGDAPDYRLGNLLWSLALAASYLMVVLVSPVAGAIMDYSASKKRFLFASYLLTVSTTAALYWAAPGQVWVGMVFLILSNFGFAIGESFIASFLPDLGPPEDLGKISGFGWALGYLGGLVAASFVLLVLGEVSAENFERIRWVGPWTALFFLVAALPTFLWLRERGTARPLPPGLGYLRLGFSRVGQTLGHLRDHRDLVLLLIAVFFSMGGIAIIITYTFIYGAQVIRWDEGIRTLMFVAVQITAAAGSFVFGLVQDRVGVKRTYGLTLILWIVAIVLIYLTPQIADGVRLWFGLDWQAQHIFLVVGCIAGTSLGACQSSTRALVGLFAPRSRSAELFGFWGLAMKLASVFGLLGIGLLQTWFGLQQAMLFCALLFALAWLVALGIDETRGRRIAEEHEAGLRAW</sequence>
<reference evidence="8 9" key="1">
    <citation type="submission" date="2019-12" db="EMBL/GenBank/DDBJ databases">
        <title>The complete genome of the thermophilic, anoxygenic phototrophic gammaproteobacterium Thermochromatium tepidum.</title>
        <authorList>
            <person name="Sattley W.M."/>
            <person name="Swingley W.D."/>
            <person name="Burchell B.M."/>
            <person name="Gurbani S.A."/>
            <person name="Kujawa C.M."/>
            <person name="Nuccio D.A."/>
            <person name="Schladweiler J."/>
            <person name="Shaffer K.N."/>
            <person name="Stokes L.M."/>
            <person name="Touchman J.W."/>
            <person name="Blankenship R.E."/>
            <person name="Madigan M.T."/>
        </authorList>
    </citation>
    <scope>NUCLEOTIDE SEQUENCE [LARGE SCALE GENOMIC DNA]</scope>
    <source>
        <strain evidence="8 9">ATCC 43061</strain>
    </source>
</reference>
<dbReference type="PANTHER" id="PTHR23519">
    <property type="entry name" value="AUTOPHAGY-RELATED PROTEIN 22"/>
    <property type="match status" value="1"/>
</dbReference>